<comment type="subcellular location">
    <subcellularLocation>
        <location evidence="1">Membrane</location>
        <topology evidence="1">Multi-pass membrane protein</topology>
    </subcellularLocation>
</comment>
<dbReference type="EMBL" id="MBFR01000054">
    <property type="protein sequence ID" value="PVU95528.1"/>
    <property type="molecule type" value="Genomic_DNA"/>
</dbReference>
<feature type="repeat" description="Solcar" evidence="5">
    <location>
        <begin position="776"/>
        <end position="858"/>
    </location>
</feature>
<sequence length="1056" mass="116770">MTLTVHDSDALLLWCAAQGIPCTTTTEPDLELTVAELLLLKTTVTLLSSPSVASNDSLKFHFCTLLRSLLLLPSTSTHTNDTKTASLRLYRLTKLLQLEILSHLQFCLDASGDHVLFGLSVFAILLESLRNSLSSNELALFSTICLKLNSHTVKTFSLVNHTNVFVRLATLSLITNNFSQDWFCLELLGSLNVSEYLVQREATKLFGEVLNFPNKNGCDLSFNCNDSTREQINGIVLDVTKFIHSSVNTPDCIVGLQVCVELLNNPVTCSFASHLVVNNIETFVKLSWPKPASFTNEIDIDIENLATESLVLLLDNIQHTFTTASLSQTQKIITEIFTCSNTTDLDAHKKSGLPMLVSKLVAYIDISIIINSNLDSLIFDKFSEFIDDAKNTSLKPATTNTEFALVLDGTIILARKYSLLSASCCNSFDKYKPKIDRIVESILNLACNRKLLQRLGILRLYTQLASFLLEFQTVFVKSATIDSINAMIKDIGNYELGSLAVEKLCNLLLKVKCQERFMSSSKLGTKIEQALESRLSVDLDESVRVSIILQCGLQYSELYKIKARAVSKLGIDKTHFKASELDVQYDNTLETDKEDGLFATSETFSKEFVDIIVAFLDDSSSQVRTETVRFIQGMVQNGILLKHTPDSQVAVSVLDEKLVKKLKEIGKIDQTTVRIQVAKFAAMVIKHTERDLEMRVAGLELIQAIVYKDTSAQSSNKENKTLDGEINVQQSNSNDETSVQQSNSNDETSVQQSNSNDETSSKSDSHKESPKQKATLSWKNLAIGAFIQTAEVTTLGQPFEVVKTHMAANRQDGVRAAIKKTYARGGLRGFYQGLIPWAWIEASTKGAVLLYTSSEVEHIAAGYGASRVTSGLLGGMLGGLAQAYTTMGFCTFMKTVEVTRQKQAGVALSTYQVAYDVFKREGIRGLNRGVSAVALRQMTNWGSRFGIARVTEAVMKGKDKTRKLSNSERVIASVVGGTLSCWNQPLEVIRVEMQSQLKSKDRPTKMNIVSCAKYIYAQSGFRGFYRGVLPRIGLSVYLTTCMVFGGDTLKAYFANK</sequence>
<feature type="compositionally biased region" description="Polar residues" evidence="6">
    <location>
        <begin position="727"/>
        <end position="758"/>
    </location>
</feature>
<dbReference type="PANTHER" id="PTHR46982">
    <property type="entry name" value="CITRATE/OXOGLUTARATE CARRIER PROTEIN"/>
    <property type="match status" value="1"/>
</dbReference>
<dbReference type="FunFam" id="1.50.40.10:FF:000078">
    <property type="entry name" value="Mitochondrial DNA replication protein YHM2"/>
    <property type="match status" value="1"/>
</dbReference>
<keyword evidence="3" id="KW-1133">Transmembrane helix</keyword>
<protein>
    <submittedName>
        <fullName evidence="7">Uncharacterized protein</fullName>
    </submittedName>
</protein>
<evidence type="ECO:0000256" key="3">
    <source>
        <dbReference type="ARBA" id="ARBA00022989"/>
    </source>
</evidence>
<evidence type="ECO:0000313" key="7">
    <source>
        <dbReference type="EMBL" id="PVU95528.1"/>
    </source>
</evidence>
<evidence type="ECO:0000256" key="5">
    <source>
        <dbReference type="PROSITE-ProRule" id="PRU00282"/>
    </source>
</evidence>
<dbReference type="InterPro" id="IPR023395">
    <property type="entry name" value="MCP_dom_sf"/>
</dbReference>
<dbReference type="GO" id="GO:0015742">
    <property type="term" value="P:alpha-ketoglutarate transport"/>
    <property type="evidence" value="ECO:0007669"/>
    <property type="project" value="TreeGrafter"/>
</dbReference>
<dbReference type="InterPro" id="IPR016024">
    <property type="entry name" value="ARM-type_fold"/>
</dbReference>
<dbReference type="GO" id="GO:0016020">
    <property type="term" value="C:membrane"/>
    <property type="evidence" value="ECO:0007669"/>
    <property type="project" value="UniProtKB-SubCell"/>
</dbReference>
<dbReference type="PANTHER" id="PTHR46982:SF1">
    <property type="entry name" value="CITRATE_OXOGLUTARATE CARRIER PROTEIN"/>
    <property type="match status" value="1"/>
</dbReference>
<dbReference type="OrthoDB" id="10253709at2759"/>
<dbReference type="SUPFAM" id="SSF48371">
    <property type="entry name" value="ARM repeat"/>
    <property type="match status" value="1"/>
</dbReference>
<feature type="compositionally biased region" description="Basic and acidic residues" evidence="6">
    <location>
        <begin position="759"/>
        <end position="771"/>
    </location>
</feature>
<reference evidence="7 8" key="1">
    <citation type="journal article" date="2018" name="MBio">
        <title>Comparative Genomics Reveals the Core Gene Toolbox for the Fungus-Insect Symbiosis.</title>
        <authorList>
            <person name="Wang Y."/>
            <person name="Stata M."/>
            <person name="Wang W."/>
            <person name="Stajich J.E."/>
            <person name="White M.M."/>
            <person name="Moncalvo J.M."/>
        </authorList>
    </citation>
    <scope>NUCLEOTIDE SEQUENCE [LARGE SCALE GENOMIC DNA]</scope>
    <source>
        <strain evidence="7 8">SWE-8-4</strain>
    </source>
</reference>
<evidence type="ECO:0000256" key="1">
    <source>
        <dbReference type="ARBA" id="ARBA00004141"/>
    </source>
</evidence>
<accession>A0A2T9YT64</accession>
<proteinExistence type="predicted"/>
<keyword evidence="8" id="KW-1185">Reference proteome</keyword>
<keyword evidence="2 5" id="KW-0812">Transmembrane</keyword>
<dbReference type="SUPFAM" id="SSF103506">
    <property type="entry name" value="Mitochondrial carrier"/>
    <property type="match status" value="1"/>
</dbReference>
<dbReference type="InterPro" id="IPR018108">
    <property type="entry name" value="MCP_transmembrane"/>
</dbReference>
<dbReference type="Pfam" id="PF00153">
    <property type="entry name" value="Mito_carr"/>
    <property type="match status" value="3"/>
</dbReference>
<keyword evidence="4 5" id="KW-0472">Membrane</keyword>
<feature type="region of interest" description="Disordered" evidence="6">
    <location>
        <begin position="713"/>
        <end position="773"/>
    </location>
</feature>
<dbReference type="STRING" id="133385.A0A2T9YT64"/>
<dbReference type="GO" id="GO:0005371">
    <property type="term" value="F:tricarboxylate secondary active transmembrane transporter activity"/>
    <property type="evidence" value="ECO:0007669"/>
    <property type="project" value="TreeGrafter"/>
</dbReference>
<evidence type="ECO:0000313" key="8">
    <source>
        <dbReference type="Proteomes" id="UP000245383"/>
    </source>
</evidence>
<gene>
    <name evidence="7" type="ORF">BB561_001766</name>
</gene>
<evidence type="ECO:0000256" key="6">
    <source>
        <dbReference type="SAM" id="MobiDB-lite"/>
    </source>
</evidence>
<dbReference type="InterPro" id="IPR053017">
    <property type="entry name" value="Mito_Cit/Oxoglu_Carrier"/>
</dbReference>
<dbReference type="Proteomes" id="UP000245383">
    <property type="component" value="Unassembled WGS sequence"/>
</dbReference>
<evidence type="ECO:0000256" key="4">
    <source>
        <dbReference type="ARBA" id="ARBA00023136"/>
    </source>
</evidence>
<dbReference type="AlphaFoldDB" id="A0A2T9YT64"/>
<dbReference type="PROSITE" id="PS50920">
    <property type="entry name" value="SOLCAR"/>
    <property type="match status" value="3"/>
</dbReference>
<organism evidence="7 8">
    <name type="scientific">Smittium simulii</name>
    <dbReference type="NCBI Taxonomy" id="133385"/>
    <lineage>
        <taxon>Eukaryota</taxon>
        <taxon>Fungi</taxon>
        <taxon>Fungi incertae sedis</taxon>
        <taxon>Zoopagomycota</taxon>
        <taxon>Kickxellomycotina</taxon>
        <taxon>Harpellomycetes</taxon>
        <taxon>Harpellales</taxon>
        <taxon>Legeriomycetaceae</taxon>
        <taxon>Smittium</taxon>
    </lineage>
</organism>
<dbReference type="GO" id="GO:0006843">
    <property type="term" value="P:mitochondrial citrate transmembrane transport"/>
    <property type="evidence" value="ECO:0007669"/>
    <property type="project" value="TreeGrafter"/>
</dbReference>
<comment type="caution">
    <text evidence="7">The sequence shown here is derived from an EMBL/GenBank/DDBJ whole genome shotgun (WGS) entry which is preliminary data.</text>
</comment>
<dbReference type="GO" id="GO:0005739">
    <property type="term" value="C:mitochondrion"/>
    <property type="evidence" value="ECO:0007669"/>
    <property type="project" value="TreeGrafter"/>
</dbReference>
<name>A0A2T9YT64_9FUNG</name>
<feature type="repeat" description="Solcar" evidence="5">
    <location>
        <begin position="869"/>
        <end position="954"/>
    </location>
</feature>
<evidence type="ECO:0000256" key="2">
    <source>
        <dbReference type="ARBA" id="ARBA00022692"/>
    </source>
</evidence>
<dbReference type="Gene3D" id="1.50.40.10">
    <property type="entry name" value="Mitochondrial carrier domain"/>
    <property type="match status" value="2"/>
</dbReference>
<feature type="repeat" description="Solcar" evidence="5">
    <location>
        <begin position="964"/>
        <end position="1052"/>
    </location>
</feature>